<accession>A1ZT42</accession>
<evidence type="ECO:0000259" key="8">
    <source>
        <dbReference type="PROSITE" id="PS50928"/>
    </source>
</evidence>
<name>A1ZT42_MICM2</name>
<dbReference type="InterPro" id="IPR000515">
    <property type="entry name" value="MetI-like"/>
</dbReference>
<sequence>MIGFILRRLGYGIMVVLGVVFVVFFLFHVLPGDPVGVLVGEHGSKEVRENITKDLGLNKSLPVQFAYYLNDLSPISVHTDNKAHQEKYKYFTLLPVGKRTLVVKYPYLRRSYRTNKKVSEILMENIGATLVLAVVSMFFATLIGIVFGIFAALNQNTFVDYSLVTISVLGISTPSFVMAITISVIFGYYLKDYTGLSHIGSLWETSIEGTTLKLKNLILPATTLALRPLAIIVQLTRSSMLDVMSQDYIRTARAKGLLFYRVVAKHALKNALNPVITAVSGWLASLMAGTFFIEYVFDWKGLGYTIIKAVEDRDLPIIMGTTIFIACIFVVINILVDILYSTIDPRIKLK</sequence>
<keyword evidence="2 7" id="KW-0813">Transport</keyword>
<keyword evidence="3" id="KW-1003">Cell membrane</keyword>
<keyword evidence="5 7" id="KW-1133">Transmembrane helix</keyword>
<dbReference type="Gene3D" id="1.10.3720.10">
    <property type="entry name" value="MetI-like"/>
    <property type="match status" value="1"/>
</dbReference>
<dbReference type="GO" id="GO:0005886">
    <property type="term" value="C:plasma membrane"/>
    <property type="evidence" value="ECO:0007669"/>
    <property type="project" value="UniProtKB-SubCell"/>
</dbReference>
<keyword evidence="4 7" id="KW-0812">Transmembrane</keyword>
<evidence type="ECO:0000313" key="10">
    <source>
        <dbReference type="Proteomes" id="UP000004095"/>
    </source>
</evidence>
<dbReference type="Pfam" id="PF00528">
    <property type="entry name" value="BPD_transp_1"/>
    <property type="match status" value="1"/>
</dbReference>
<feature type="transmembrane region" description="Helical" evidence="7">
    <location>
        <begin position="126"/>
        <end position="151"/>
    </location>
</feature>
<dbReference type="PROSITE" id="PS50928">
    <property type="entry name" value="ABC_TM1"/>
    <property type="match status" value="1"/>
</dbReference>
<evidence type="ECO:0000256" key="5">
    <source>
        <dbReference type="ARBA" id="ARBA00022989"/>
    </source>
</evidence>
<evidence type="ECO:0000256" key="2">
    <source>
        <dbReference type="ARBA" id="ARBA00022448"/>
    </source>
</evidence>
<feature type="transmembrane region" description="Helical" evidence="7">
    <location>
        <begin position="275"/>
        <end position="297"/>
    </location>
</feature>
<feature type="transmembrane region" description="Helical" evidence="7">
    <location>
        <begin position="9"/>
        <end position="30"/>
    </location>
</feature>
<dbReference type="AlphaFoldDB" id="A1ZT42"/>
<protein>
    <submittedName>
        <fullName evidence="9">Peptide ABC transporter, permease protein</fullName>
    </submittedName>
</protein>
<evidence type="ECO:0000256" key="7">
    <source>
        <dbReference type="RuleBase" id="RU363032"/>
    </source>
</evidence>
<proteinExistence type="inferred from homology"/>
<evidence type="ECO:0000256" key="6">
    <source>
        <dbReference type="ARBA" id="ARBA00023136"/>
    </source>
</evidence>
<keyword evidence="6 7" id="KW-0472">Membrane</keyword>
<dbReference type="InterPro" id="IPR035906">
    <property type="entry name" value="MetI-like_sf"/>
</dbReference>
<dbReference type="InterPro" id="IPR045621">
    <property type="entry name" value="BPD_transp_1_N"/>
</dbReference>
<dbReference type="Proteomes" id="UP000004095">
    <property type="component" value="Unassembled WGS sequence"/>
</dbReference>
<dbReference type="PANTHER" id="PTHR43163:SF6">
    <property type="entry name" value="DIPEPTIDE TRANSPORT SYSTEM PERMEASE PROTEIN DPPB-RELATED"/>
    <property type="match status" value="1"/>
</dbReference>
<evidence type="ECO:0000313" key="9">
    <source>
        <dbReference type="EMBL" id="EAY26432.1"/>
    </source>
</evidence>
<dbReference type="eggNOG" id="COG0601">
    <property type="taxonomic scope" value="Bacteria"/>
</dbReference>
<dbReference type="CDD" id="cd06261">
    <property type="entry name" value="TM_PBP2"/>
    <property type="match status" value="1"/>
</dbReference>
<reference evidence="9 10" key="1">
    <citation type="submission" date="2007-01" db="EMBL/GenBank/DDBJ databases">
        <authorList>
            <person name="Haygood M."/>
            <person name="Podell S."/>
            <person name="Anderson C."/>
            <person name="Hopkinson B."/>
            <person name="Roe K."/>
            <person name="Barbeau K."/>
            <person name="Gaasterland T."/>
            <person name="Ferriera S."/>
            <person name="Johnson J."/>
            <person name="Kravitz S."/>
            <person name="Beeson K."/>
            <person name="Sutton G."/>
            <person name="Rogers Y.-H."/>
            <person name="Friedman R."/>
            <person name="Frazier M."/>
            <person name="Venter J.C."/>
        </authorList>
    </citation>
    <scope>NUCLEOTIDE SEQUENCE [LARGE SCALE GENOMIC DNA]</scope>
    <source>
        <strain evidence="9 10">ATCC 23134</strain>
    </source>
</reference>
<dbReference type="GO" id="GO:0055085">
    <property type="term" value="P:transmembrane transport"/>
    <property type="evidence" value="ECO:0007669"/>
    <property type="project" value="InterPro"/>
</dbReference>
<gene>
    <name evidence="9" type="ORF">M23134_07027</name>
</gene>
<comment type="subcellular location">
    <subcellularLocation>
        <location evidence="1 7">Cell membrane</location>
        <topology evidence="1 7">Multi-pass membrane protein</topology>
    </subcellularLocation>
</comment>
<feature type="transmembrane region" description="Helical" evidence="7">
    <location>
        <begin position="163"/>
        <end position="190"/>
    </location>
</feature>
<comment type="caution">
    <text evidence="9">The sequence shown here is derived from an EMBL/GenBank/DDBJ whole genome shotgun (WGS) entry which is preliminary data.</text>
</comment>
<organism evidence="9 10">
    <name type="scientific">Microscilla marina ATCC 23134</name>
    <dbReference type="NCBI Taxonomy" id="313606"/>
    <lineage>
        <taxon>Bacteria</taxon>
        <taxon>Pseudomonadati</taxon>
        <taxon>Bacteroidota</taxon>
        <taxon>Cytophagia</taxon>
        <taxon>Cytophagales</taxon>
        <taxon>Microscillaceae</taxon>
        <taxon>Microscilla</taxon>
    </lineage>
</organism>
<keyword evidence="10" id="KW-1185">Reference proteome</keyword>
<dbReference type="Pfam" id="PF19300">
    <property type="entry name" value="BPD_transp_1_N"/>
    <property type="match status" value="1"/>
</dbReference>
<dbReference type="RefSeq" id="WP_002700965.1">
    <property type="nucleotide sequence ID" value="NZ_AAWS01000034.1"/>
</dbReference>
<dbReference type="PANTHER" id="PTHR43163">
    <property type="entry name" value="DIPEPTIDE TRANSPORT SYSTEM PERMEASE PROTEIN DPPB-RELATED"/>
    <property type="match status" value="1"/>
</dbReference>
<evidence type="ECO:0000256" key="4">
    <source>
        <dbReference type="ARBA" id="ARBA00022692"/>
    </source>
</evidence>
<dbReference type="EMBL" id="AAWS01000034">
    <property type="protein sequence ID" value="EAY26432.1"/>
    <property type="molecule type" value="Genomic_DNA"/>
</dbReference>
<feature type="transmembrane region" description="Helical" evidence="7">
    <location>
        <begin position="317"/>
        <end position="340"/>
    </location>
</feature>
<dbReference type="OrthoDB" id="24153at2"/>
<feature type="domain" description="ABC transmembrane type-1" evidence="8">
    <location>
        <begin position="126"/>
        <end position="340"/>
    </location>
</feature>
<dbReference type="SUPFAM" id="SSF161098">
    <property type="entry name" value="MetI-like"/>
    <property type="match status" value="1"/>
</dbReference>
<comment type="similarity">
    <text evidence="7">Belongs to the binding-protein-dependent transport system permease family.</text>
</comment>
<evidence type="ECO:0000256" key="3">
    <source>
        <dbReference type="ARBA" id="ARBA00022475"/>
    </source>
</evidence>
<evidence type="ECO:0000256" key="1">
    <source>
        <dbReference type="ARBA" id="ARBA00004651"/>
    </source>
</evidence>